<organism evidence="1 2">
    <name type="scientific">Tenacibaculum gallaicum</name>
    <dbReference type="NCBI Taxonomy" id="561505"/>
    <lineage>
        <taxon>Bacteria</taxon>
        <taxon>Pseudomonadati</taxon>
        <taxon>Bacteroidota</taxon>
        <taxon>Flavobacteriia</taxon>
        <taxon>Flavobacteriales</taxon>
        <taxon>Flavobacteriaceae</taxon>
        <taxon>Tenacibaculum</taxon>
    </lineage>
</organism>
<comment type="caution">
    <text evidence="1">The sequence shown here is derived from an EMBL/GenBank/DDBJ whole genome shotgun (WGS) entry which is preliminary data.</text>
</comment>
<dbReference type="Pfam" id="PF08002">
    <property type="entry name" value="DUF1697"/>
    <property type="match status" value="1"/>
</dbReference>
<dbReference type="Proteomes" id="UP000256884">
    <property type="component" value="Unassembled WGS sequence"/>
</dbReference>
<dbReference type="PIRSF" id="PIRSF008502">
    <property type="entry name" value="UCP008502"/>
    <property type="match status" value="1"/>
</dbReference>
<protein>
    <submittedName>
        <fullName evidence="1">Uncharacterized protein (DUF1697 family)</fullName>
    </submittedName>
</protein>
<dbReference type="RefSeq" id="WP_115900913.1">
    <property type="nucleotide sequence ID" value="NZ_QUNS01000003.1"/>
</dbReference>
<dbReference type="AlphaFoldDB" id="A0A3E0I1Z4"/>
<reference evidence="1 2" key="1">
    <citation type="submission" date="2018-08" db="EMBL/GenBank/DDBJ databases">
        <title>Genomic Encyclopedia of Type Strains, Phase IV (KMG-IV): sequencing the most valuable type-strain genomes for metagenomic binning, comparative biology and taxonomic classification.</title>
        <authorList>
            <person name="Goeker M."/>
        </authorList>
    </citation>
    <scope>NUCLEOTIDE SEQUENCE [LARGE SCALE GENOMIC DNA]</scope>
    <source>
        <strain evidence="1 2">DSM 18841</strain>
    </source>
</reference>
<dbReference type="OrthoDB" id="9806494at2"/>
<proteinExistence type="predicted"/>
<dbReference type="PANTHER" id="PTHR36439">
    <property type="entry name" value="BLL4334 PROTEIN"/>
    <property type="match status" value="1"/>
</dbReference>
<evidence type="ECO:0000313" key="2">
    <source>
        <dbReference type="Proteomes" id="UP000256884"/>
    </source>
</evidence>
<evidence type="ECO:0000313" key="1">
    <source>
        <dbReference type="EMBL" id="REH52570.1"/>
    </source>
</evidence>
<accession>A0A3E0I1Z4</accession>
<dbReference type="EMBL" id="QUNS01000003">
    <property type="protein sequence ID" value="REH52570.1"/>
    <property type="molecule type" value="Genomic_DNA"/>
</dbReference>
<keyword evidence="2" id="KW-1185">Reference proteome</keyword>
<gene>
    <name evidence="1" type="ORF">C7448_103305</name>
</gene>
<dbReference type="InterPro" id="IPR012545">
    <property type="entry name" value="DUF1697"/>
</dbReference>
<dbReference type="PANTHER" id="PTHR36439:SF1">
    <property type="entry name" value="DUF1697 DOMAIN-CONTAINING PROTEIN"/>
    <property type="match status" value="1"/>
</dbReference>
<name>A0A3E0I1Z4_9FLAO</name>
<dbReference type="SUPFAM" id="SSF160379">
    <property type="entry name" value="SP0830-like"/>
    <property type="match status" value="1"/>
</dbReference>
<dbReference type="Gene3D" id="3.30.70.1280">
    <property type="entry name" value="SP0830-like domains"/>
    <property type="match status" value="1"/>
</dbReference>
<sequence>MNTIIILLRGINVSGKNKIPMKELKALLEELDYSDVKTYIQSGNIVLKTEEHLREVEKRIHTKIKEKYGYEVAVLAKEIKEVIEILQNNPYNHLPEKQQYFTFLFNGVKVEELGVDAKEDEFTILKDIVYVNAVGGYGKTKLTNNFFERKLKVSATTRNFKTTNHLVELATS</sequence>